<proteinExistence type="predicted"/>
<keyword evidence="4" id="KW-1185">Reference proteome</keyword>
<dbReference type="SUPFAM" id="SSF46934">
    <property type="entry name" value="UBA-like"/>
    <property type="match status" value="1"/>
</dbReference>
<reference evidence="3 4" key="2">
    <citation type="journal article" date="2018" name="Hortic Res">
        <title>Improved Brassica rapa reference genome by single-molecule sequencing and chromosome conformation capture technologies.</title>
        <authorList>
            <person name="Zhang L."/>
            <person name="Cai X."/>
            <person name="Wu J."/>
            <person name="Liu M."/>
            <person name="Grob S."/>
            <person name="Cheng F."/>
            <person name="Liang J."/>
            <person name="Cai C."/>
            <person name="Liu Z."/>
            <person name="Liu B."/>
            <person name="Wang F."/>
            <person name="Li S."/>
            <person name="Liu F."/>
            <person name="Li X."/>
            <person name="Cheng L."/>
            <person name="Yang W."/>
            <person name="Li M.H."/>
            <person name="Grossniklaus U."/>
            <person name="Zheng H."/>
            <person name="Wang X."/>
        </authorList>
    </citation>
    <scope>NUCLEOTIDE SEQUENCE [LARGE SCALE GENOMIC DNA]</scope>
    <source>
        <strain evidence="3 4">cv. Chiifu-401-42</strain>
    </source>
</reference>
<protein>
    <recommendedName>
        <fullName evidence="2">GBF-interacting protein 1 N-terminal domain-containing protein</fullName>
    </recommendedName>
</protein>
<evidence type="ECO:0000313" key="3">
    <source>
        <dbReference type="EnsemblPlants" id="Bra021022.1-P"/>
    </source>
</evidence>
<dbReference type="InterPro" id="IPR009719">
    <property type="entry name" value="GIP1_N"/>
</dbReference>
<dbReference type="STRING" id="51351.M4DWX6"/>
<dbReference type="Pfam" id="PF06972">
    <property type="entry name" value="GIP1_N"/>
    <property type="match status" value="1"/>
</dbReference>
<organism evidence="3 4">
    <name type="scientific">Brassica campestris</name>
    <name type="common">Field mustard</name>
    <dbReference type="NCBI Taxonomy" id="3711"/>
    <lineage>
        <taxon>Eukaryota</taxon>
        <taxon>Viridiplantae</taxon>
        <taxon>Streptophyta</taxon>
        <taxon>Embryophyta</taxon>
        <taxon>Tracheophyta</taxon>
        <taxon>Spermatophyta</taxon>
        <taxon>Magnoliopsida</taxon>
        <taxon>eudicotyledons</taxon>
        <taxon>Gunneridae</taxon>
        <taxon>Pentapetalae</taxon>
        <taxon>rosids</taxon>
        <taxon>malvids</taxon>
        <taxon>Brassicales</taxon>
        <taxon>Brassicaceae</taxon>
        <taxon>Brassiceae</taxon>
        <taxon>Brassica</taxon>
    </lineage>
</organism>
<feature type="region of interest" description="Disordered" evidence="1">
    <location>
        <begin position="591"/>
        <end position="621"/>
    </location>
</feature>
<feature type="compositionally biased region" description="Basic and acidic residues" evidence="1">
    <location>
        <begin position="421"/>
        <end position="433"/>
    </location>
</feature>
<feature type="compositionally biased region" description="Basic and acidic residues" evidence="1">
    <location>
        <begin position="189"/>
        <end position="265"/>
    </location>
</feature>
<accession>M4DWX6</accession>
<feature type="compositionally biased region" description="Basic and acidic residues" evidence="1">
    <location>
        <begin position="279"/>
        <end position="291"/>
    </location>
</feature>
<feature type="compositionally biased region" description="Low complexity" evidence="1">
    <location>
        <begin position="133"/>
        <end position="147"/>
    </location>
</feature>
<dbReference type="PANTHER" id="PTHR46445:SF9">
    <property type="entry name" value="GBF-INTERACTING PROTEIN 1 N-TERMINAL DOMAIN-CONTAINING PROTEIN"/>
    <property type="match status" value="1"/>
</dbReference>
<reference evidence="3" key="3">
    <citation type="submission" date="2023-03" db="UniProtKB">
        <authorList>
            <consortium name="EnsemblPlants"/>
        </authorList>
    </citation>
    <scope>IDENTIFICATION</scope>
    <source>
        <strain evidence="3">cv. Chiifu-401-42</strain>
    </source>
</reference>
<feature type="region of interest" description="Disordered" evidence="1">
    <location>
        <begin position="414"/>
        <end position="440"/>
    </location>
</feature>
<evidence type="ECO:0000313" key="4">
    <source>
        <dbReference type="Proteomes" id="UP000011750"/>
    </source>
</evidence>
<dbReference type="Proteomes" id="UP000011750">
    <property type="component" value="Chromosome A08"/>
</dbReference>
<dbReference type="PANTHER" id="PTHR46445">
    <property type="entry name" value="RNA POLYMERASE II DEGRADATION FACTOR-LIKE PROTEIN (DUF1296)"/>
    <property type="match status" value="1"/>
</dbReference>
<feature type="compositionally biased region" description="Basic and acidic residues" evidence="1">
    <location>
        <begin position="53"/>
        <end position="70"/>
    </location>
</feature>
<feature type="compositionally biased region" description="Polar residues" evidence="1">
    <location>
        <begin position="604"/>
        <end position="621"/>
    </location>
</feature>
<dbReference type="eggNOG" id="ENOG502QRB3">
    <property type="taxonomic scope" value="Eukaryota"/>
</dbReference>
<name>M4DWX6_BRACM</name>
<dbReference type="InParanoid" id="M4DWX6"/>
<dbReference type="AlphaFoldDB" id="M4DWX6"/>
<feature type="region of interest" description="Disordered" evidence="1">
    <location>
        <begin position="53"/>
        <end position="302"/>
    </location>
</feature>
<dbReference type="EnsemblPlants" id="Bra021022.1">
    <property type="protein sequence ID" value="Bra021022.1-P"/>
    <property type="gene ID" value="Bra021022"/>
</dbReference>
<reference evidence="3 4" key="1">
    <citation type="journal article" date="2011" name="Nat. Genet.">
        <title>The genome of the mesopolyploid crop species Brassica rapa.</title>
        <authorList>
            <consortium name="Brassica rapa Genome Sequencing Project Consortium"/>
            <person name="Wang X."/>
            <person name="Wang H."/>
            <person name="Wang J."/>
            <person name="Sun R."/>
            <person name="Wu J."/>
            <person name="Liu S."/>
            <person name="Bai Y."/>
            <person name="Mun J.H."/>
            <person name="Bancroft I."/>
            <person name="Cheng F."/>
            <person name="Huang S."/>
            <person name="Li X."/>
            <person name="Hua W."/>
            <person name="Wang J."/>
            <person name="Wang X."/>
            <person name="Freeling M."/>
            <person name="Pires J.C."/>
            <person name="Paterson A.H."/>
            <person name="Chalhoub B."/>
            <person name="Wang B."/>
            <person name="Hayward A."/>
            <person name="Sharpe A.G."/>
            <person name="Park B.S."/>
            <person name="Weisshaar B."/>
            <person name="Liu B."/>
            <person name="Li B."/>
            <person name="Liu B."/>
            <person name="Tong C."/>
            <person name="Song C."/>
            <person name="Duran C."/>
            <person name="Peng C."/>
            <person name="Geng C."/>
            <person name="Koh C."/>
            <person name="Lin C."/>
            <person name="Edwards D."/>
            <person name="Mu D."/>
            <person name="Shen D."/>
            <person name="Soumpourou E."/>
            <person name="Li F."/>
            <person name="Fraser F."/>
            <person name="Conant G."/>
            <person name="Lassalle G."/>
            <person name="King G.J."/>
            <person name="Bonnema G."/>
            <person name="Tang H."/>
            <person name="Wang H."/>
            <person name="Belcram H."/>
            <person name="Zhou H."/>
            <person name="Hirakawa H."/>
            <person name="Abe H."/>
            <person name="Guo H."/>
            <person name="Wang H."/>
            <person name="Jin H."/>
            <person name="Parkin I.A."/>
            <person name="Batley J."/>
            <person name="Kim J.S."/>
            <person name="Just J."/>
            <person name="Li J."/>
            <person name="Xu J."/>
            <person name="Deng J."/>
            <person name="Kim J.A."/>
            <person name="Li J."/>
            <person name="Yu J."/>
            <person name="Meng J."/>
            <person name="Wang J."/>
            <person name="Min J."/>
            <person name="Poulain J."/>
            <person name="Wang J."/>
            <person name="Hatakeyama K."/>
            <person name="Wu K."/>
            <person name="Wang L."/>
            <person name="Fang L."/>
            <person name="Trick M."/>
            <person name="Links M.G."/>
            <person name="Zhao M."/>
            <person name="Jin M."/>
            <person name="Ramchiary N."/>
            <person name="Drou N."/>
            <person name="Berkman P.J."/>
            <person name="Cai Q."/>
            <person name="Huang Q."/>
            <person name="Li R."/>
            <person name="Tabata S."/>
            <person name="Cheng S."/>
            <person name="Zhang S."/>
            <person name="Zhang S."/>
            <person name="Huang S."/>
            <person name="Sato S."/>
            <person name="Sun S."/>
            <person name="Kwon S.J."/>
            <person name="Choi S.R."/>
            <person name="Lee T.H."/>
            <person name="Fan W."/>
            <person name="Zhao X."/>
            <person name="Tan X."/>
            <person name="Xu X."/>
            <person name="Wang Y."/>
            <person name="Qiu Y."/>
            <person name="Yin Y."/>
            <person name="Li Y."/>
            <person name="Du Y."/>
            <person name="Liao Y."/>
            <person name="Lim Y."/>
            <person name="Narusaka Y."/>
            <person name="Wang Y."/>
            <person name="Wang Z."/>
            <person name="Li Z."/>
            <person name="Wang Z."/>
            <person name="Xiong Z."/>
            <person name="Zhang Z."/>
        </authorList>
    </citation>
    <scope>NUCLEOTIDE SEQUENCE [LARGE SCALE GENOMIC DNA]</scope>
    <source>
        <strain evidence="3 4">cv. Chiifu-401-42</strain>
    </source>
</reference>
<evidence type="ECO:0000256" key="1">
    <source>
        <dbReference type="SAM" id="MobiDB-lite"/>
    </source>
</evidence>
<dbReference type="Gramene" id="Bra021022.1">
    <property type="protein sequence ID" value="Bra021022.1-P"/>
    <property type="gene ID" value="Bra021022"/>
</dbReference>
<evidence type="ECO:0000259" key="2">
    <source>
        <dbReference type="Pfam" id="PF06972"/>
    </source>
</evidence>
<dbReference type="InterPro" id="IPR009060">
    <property type="entry name" value="UBA-like_sf"/>
</dbReference>
<dbReference type="HOGENOM" id="CLU_440321_0_0_1"/>
<feature type="domain" description="GBF-interacting protein 1 N-terminal" evidence="2">
    <location>
        <begin position="6"/>
        <end position="60"/>
    </location>
</feature>
<dbReference type="OMA" id="NTFAWQR"/>
<sequence>MGSKGSVQKMIQSLKEIVNCSDSEIYTMLVECHMDPNETVIRLISQDAFQEVKSKRNKNKDTKYHAESWRRGIPNRGARNSAKSSYNTARGGGNKFNSNETRLAQRGKGARNHWAGSSSAPKSDPKNAEVQEAAPAGSTGAAASSSSLPPPAYQSAWAKANPGKKTMAEIVKMGKPLHQKKVSVPRSLETQERGSKAPLKDEGSSTEKQERGSKAPLKDEGSSTEKQERGSKAPLKDEGSSTEKQEVGSKAPLKDEGSSTEKQESGSKAPLTDEGNAPLKDEGSSFEKQDVSDPVPSLLKPFSVPKTHADQVAFHQHVDESQMDDEVLETKTNQVAFHPDLDQVAQLSHLRFGSFGLIGSGRASSRFNYNLEDTQETEEDSSFRQQDTNFYGGEEELRYNATDEQTSYQIDSTARNYHASSDSEREAAHHEEPPQEDPYMQNLDSFFTNVMDLRDESISPPGGGQQAAAVYQHPALYPYFNQHGMPLGYHGNFISDPFMPHGYMHPGFQQGFPVGNHQAPLVVVIPPSASSLQQQQNENTFAWQRPHMRVAPSSEVYIYSVNPNMQPPGFVQAQQLHQQQLSQQALMSLDQLRHQHQHQHHQQSAGEASSQTQEQLWPNNN</sequence>